<evidence type="ECO:0000313" key="1">
    <source>
        <dbReference type="EMBL" id="TNV74463.1"/>
    </source>
</evidence>
<protein>
    <recommendedName>
        <fullName evidence="3">Protein kinase domain-containing protein</fullName>
    </recommendedName>
</protein>
<dbReference type="Gene3D" id="1.10.510.10">
    <property type="entry name" value="Transferase(Phosphotransferase) domain 1"/>
    <property type="match status" value="1"/>
</dbReference>
<accession>A0A8J8SY16</accession>
<dbReference type="SUPFAM" id="SSF82185">
    <property type="entry name" value="Histone H3 K4-specific methyltransferase SET7/9 N-terminal domain"/>
    <property type="match status" value="1"/>
</dbReference>
<dbReference type="EMBL" id="RRYP01016967">
    <property type="protein sequence ID" value="TNV74463.1"/>
    <property type="molecule type" value="Genomic_DNA"/>
</dbReference>
<gene>
    <name evidence="1" type="ORF">FGO68_gene4067</name>
</gene>
<dbReference type="Gene3D" id="2.20.110.10">
    <property type="entry name" value="Histone H3 K4-specific methyltransferase SET7/9 N-terminal domain"/>
    <property type="match status" value="1"/>
</dbReference>
<name>A0A8J8SY16_HALGN</name>
<dbReference type="SUPFAM" id="SSF56112">
    <property type="entry name" value="Protein kinase-like (PK-like)"/>
    <property type="match status" value="1"/>
</dbReference>
<dbReference type="AlphaFoldDB" id="A0A8J8SY16"/>
<evidence type="ECO:0000313" key="2">
    <source>
        <dbReference type="Proteomes" id="UP000785679"/>
    </source>
</evidence>
<proteinExistence type="predicted"/>
<comment type="caution">
    <text evidence="1">The sequence shown here is derived from an EMBL/GenBank/DDBJ whole genome shotgun (WGS) entry which is preliminary data.</text>
</comment>
<dbReference type="OrthoDB" id="284556at2759"/>
<dbReference type="InterPro" id="IPR011009">
    <property type="entry name" value="Kinase-like_dom_sf"/>
</dbReference>
<keyword evidence="2" id="KW-1185">Reference proteome</keyword>
<reference evidence="1" key="1">
    <citation type="submission" date="2019-06" db="EMBL/GenBank/DDBJ databases">
        <authorList>
            <person name="Zheng W."/>
        </authorList>
    </citation>
    <scope>NUCLEOTIDE SEQUENCE</scope>
    <source>
        <strain evidence="1">QDHG01</strain>
    </source>
</reference>
<organism evidence="1 2">
    <name type="scientific">Halteria grandinella</name>
    <dbReference type="NCBI Taxonomy" id="5974"/>
    <lineage>
        <taxon>Eukaryota</taxon>
        <taxon>Sar</taxon>
        <taxon>Alveolata</taxon>
        <taxon>Ciliophora</taxon>
        <taxon>Intramacronucleata</taxon>
        <taxon>Spirotrichea</taxon>
        <taxon>Stichotrichia</taxon>
        <taxon>Sporadotrichida</taxon>
        <taxon>Halteriidae</taxon>
        <taxon>Halteria</taxon>
    </lineage>
</organism>
<sequence length="333" mass="40150">MHSLTHKSDKKFKLIHGIINDEEENKREHLKKRHQFANSLLIHFWHQKGDELHIYFDYPQPLIQLDVMNQDEVWKMVNHVTRILSTLSELKMHYLAINPKGVFRVYTQYQNQYVYKIADHFLYRPHYMKHYQSPQNYYKQEQVEYFKSDVFALGMLCLYCLGIKQLKQFYKSQFDYDLLYKTVSDLHLPQYMHEFLLKTFIKDDDVRPNVKQLYQYILQQNKQYKLQNYDVELQIYTHEQIMKQKSGKRIDGDQVELFNDSANIECTYNDLSPWCYYKGRVQDCKRVGKGELHFKNGSKFLGTFINDFANGQGIYTKGDFEIVGVWKDDIFIK</sequence>
<evidence type="ECO:0008006" key="3">
    <source>
        <dbReference type="Google" id="ProtNLM"/>
    </source>
</evidence>
<dbReference type="Proteomes" id="UP000785679">
    <property type="component" value="Unassembled WGS sequence"/>
</dbReference>